<dbReference type="SUPFAM" id="SSF52540">
    <property type="entry name" value="P-loop containing nucleoside triphosphate hydrolases"/>
    <property type="match status" value="1"/>
</dbReference>
<gene>
    <name evidence="3" type="ORF">ACFQ41_08555</name>
</gene>
<dbReference type="InterPro" id="IPR003439">
    <property type="entry name" value="ABC_transporter-like_ATP-bd"/>
</dbReference>
<organism evidence="3 4">
    <name type="scientific">Lacticaseibacillus suilingensis</name>
    <dbReference type="NCBI Taxonomy" id="2799577"/>
    <lineage>
        <taxon>Bacteria</taxon>
        <taxon>Bacillati</taxon>
        <taxon>Bacillota</taxon>
        <taxon>Bacilli</taxon>
        <taxon>Lactobacillales</taxon>
        <taxon>Lactobacillaceae</taxon>
        <taxon>Lacticaseibacillus</taxon>
    </lineage>
</organism>
<dbReference type="RefSeq" id="WP_373305847.1">
    <property type="nucleotide sequence ID" value="NZ_BOLV01000002.1"/>
</dbReference>
<evidence type="ECO:0000313" key="4">
    <source>
        <dbReference type="Proteomes" id="UP001597199"/>
    </source>
</evidence>
<dbReference type="GO" id="GO:0005524">
    <property type="term" value="F:ATP binding"/>
    <property type="evidence" value="ECO:0007669"/>
    <property type="project" value="UniProtKB-KW"/>
</dbReference>
<dbReference type="PANTHER" id="PTHR42788">
    <property type="entry name" value="TAURINE IMPORT ATP-BINDING PROTEIN-RELATED"/>
    <property type="match status" value="1"/>
</dbReference>
<dbReference type="InterPro" id="IPR027417">
    <property type="entry name" value="P-loop_NTPase"/>
</dbReference>
<dbReference type="InterPro" id="IPR050166">
    <property type="entry name" value="ABC_transporter_ATP-bind"/>
</dbReference>
<keyword evidence="4" id="KW-1185">Reference proteome</keyword>
<dbReference type="Proteomes" id="UP001597199">
    <property type="component" value="Unassembled WGS sequence"/>
</dbReference>
<dbReference type="Pfam" id="PF00005">
    <property type="entry name" value="ABC_tran"/>
    <property type="match status" value="1"/>
</dbReference>
<proteinExistence type="predicted"/>
<reference evidence="4" key="1">
    <citation type="journal article" date="2019" name="Int. J. Syst. Evol. Microbiol.">
        <title>The Global Catalogue of Microorganisms (GCM) 10K type strain sequencing project: providing services to taxonomists for standard genome sequencing and annotation.</title>
        <authorList>
            <consortium name="The Broad Institute Genomics Platform"/>
            <consortium name="The Broad Institute Genome Sequencing Center for Infectious Disease"/>
            <person name="Wu L."/>
            <person name="Ma J."/>
        </authorList>
    </citation>
    <scope>NUCLEOTIDE SEQUENCE [LARGE SCALE GENOMIC DNA]</scope>
    <source>
        <strain evidence="4">CCM 9110</strain>
    </source>
</reference>
<evidence type="ECO:0000256" key="1">
    <source>
        <dbReference type="ARBA" id="ARBA00022448"/>
    </source>
</evidence>
<accession>A0ABW4BHY4</accession>
<keyword evidence="3" id="KW-0067">ATP-binding</keyword>
<dbReference type="Gene3D" id="3.40.50.300">
    <property type="entry name" value="P-loop containing nucleotide triphosphate hydrolases"/>
    <property type="match status" value="1"/>
</dbReference>
<keyword evidence="3" id="KW-0547">Nucleotide-binding</keyword>
<sequence>MPEDGRIELNQTTLKFDSHLLLRPTNLTIPTGAKVLIAGPSGIGKSSLLNLIAGRLNPSSGSITVGGQTPRPTSVTYITQSATSLEAPFGTI</sequence>
<dbReference type="EMBL" id="JBHTOA010000031">
    <property type="protein sequence ID" value="MFD1399360.1"/>
    <property type="molecule type" value="Genomic_DNA"/>
</dbReference>
<name>A0ABW4BHY4_9LACO</name>
<evidence type="ECO:0000259" key="2">
    <source>
        <dbReference type="Pfam" id="PF00005"/>
    </source>
</evidence>
<comment type="caution">
    <text evidence="3">The sequence shown here is derived from an EMBL/GenBank/DDBJ whole genome shotgun (WGS) entry which is preliminary data.</text>
</comment>
<keyword evidence="1" id="KW-0813">Transport</keyword>
<dbReference type="PANTHER" id="PTHR42788:SF13">
    <property type="entry name" value="ALIPHATIC SULFONATES IMPORT ATP-BINDING PROTEIN SSUB"/>
    <property type="match status" value="1"/>
</dbReference>
<feature type="domain" description="ABC transporter" evidence="2">
    <location>
        <begin position="22"/>
        <end position="74"/>
    </location>
</feature>
<evidence type="ECO:0000313" key="3">
    <source>
        <dbReference type="EMBL" id="MFD1399360.1"/>
    </source>
</evidence>
<protein>
    <submittedName>
        <fullName evidence="3">ATP-binding cassette domain-containing protein</fullName>
    </submittedName>
</protein>